<dbReference type="EMBL" id="JBHSSG010000010">
    <property type="protein sequence ID" value="MFC6178529.1"/>
    <property type="molecule type" value="Genomic_DNA"/>
</dbReference>
<organism evidence="3 4">
    <name type="scientific">Weissella sagaensis</name>
    <dbReference type="NCBI Taxonomy" id="2559928"/>
    <lineage>
        <taxon>Bacteria</taxon>
        <taxon>Bacillati</taxon>
        <taxon>Bacillota</taxon>
        <taxon>Bacilli</taxon>
        <taxon>Lactobacillales</taxon>
        <taxon>Lactobacillaceae</taxon>
        <taxon>Weissella</taxon>
    </lineage>
</organism>
<protein>
    <submittedName>
        <fullName evidence="3">Uncharacterized protein</fullName>
    </submittedName>
</protein>
<gene>
    <name evidence="3" type="ORF">ACFQGR_03920</name>
</gene>
<keyword evidence="4" id="KW-1185">Reference proteome</keyword>
<feature type="compositionally biased region" description="Basic residues" evidence="1">
    <location>
        <begin position="1"/>
        <end position="10"/>
    </location>
</feature>
<evidence type="ECO:0000313" key="3">
    <source>
        <dbReference type="EMBL" id="MFC6178529.1"/>
    </source>
</evidence>
<sequence>MMLFNKKLHDKKNQSVNNDMPNLDDVQDNQNQGATLLTREEHRLTRHGRYELDPQTRKLTKKGKTTRLKHRLNMAIVILIGLILLTYVILFFL</sequence>
<comment type="caution">
    <text evidence="3">The sequence shown here is derived from an EMBL/GenBank/DDBJ whole genome shotgun (WGS) entry which is preliminary data.</text>
</comment>
<name>A0ABW1RST7_9LACO</name>
<feature type="region of interest" description="Disordered" evidence="1">
    <location>
        <begin position="1"/>
        <end position="28"/>
    </location>
</feature>
<keyword evidence="2" id="KW-1133">Transmembrane helix</keyword>
<evidence type="ECO:0000256" key="1">
    <source>
        <dbReference type="SAM" id="MobiDB-lite"/>
    </source>
</evidence>
<accession>A0ABW1RST7</accession>
<dbReference type="RefSeq" id="WP_137600661.1">
    <property type="nucleotide sequence ID" value="NZ_BJDT01000004.1"/>
</dbReference>
<dbReference type="Proteomes" id="UP001596158">
    <property type="component" value="Unassembled WGS sequence"/>
</dbReference>
<reference evidence="4" key="1">
    <citation type="journal article" date="2019" name="Int. J. Syst. Evol. Microbiol.">
        <title>The Global Catalogue of Microorganisms (GCM) 10K type strain sequencing project: providing services to taxonomists for standard genome sequencing and annotation.</title>
        <authorList>
            <consortium name="The Broad Institute Genomics Platform"/>
            <consortium name="The Broad Institute Genome Sequencing Center for Infectious Disease"/>
            <person name="Wu L."/>
            <person name="Ma J."/>
        </authorList>
    </citation>
    <scope>NUCLEOTIDE SEQUENCE [LARGE SCALE GENOMIC DNA]</scope>
    <source>
        <strain evidence="4">CCM 8924</strain>
    </source>
</reference>
<keyword evidence="2" id="KW-0812">Transmembrane</keyword>
<evidence type="ECO:0000313" key="4">
    <source>
        <dbReference type="Proteomes" id="UP001596158"/>
    </source>
</evidence>
<keyword evidence="2" id="KW-0472">Membrane</keyword>
<evidence type="ECO:0000256" key="2">
    <source>
        <dbReference type="SAM" id="Phobius"/>
    </source>
</evidence>
<feature type="transmembrane region" description="Helical" evidence="2">
    <location>
        <begin position="72"/>
        <end position="92"/>
    </location>
</feature>
<proteinExistence type="predicted"/>